<dbReference type="GO" id="GO:0004427">
    <property type="term" value="F:inorganic diphosphate phosphatase activity"/>
    <property type="evidence" value="ECO:0007669"/>
    <property type="project" value="UniProtKB-EC"/>
</dbReference>
<dbReference type="GO" id="GO:0006796">
    <property type="term" value="P:phosphate-containing compound metabolic process"/>
    <property type="evidence" value="ECO:0007669"/>
    <property type="project" value="InterPro"/>
</dbReference>
<dbReference type="GO" id="GO:0005737">
    <property type="term" value="C:cytoplasm"/>
    <property type="evidence" value="ECO:0007669"/>
    <property type="project" value="InterPro"/>
</dbReference>
<evidence type="ECO:0000256" key="3">
    <source>
        <dbReference type="ARBA" id="ARBA00022723"/>
    </source>
</evidence>
<dbReference type="InterPro" id="IPR036649">
    <property type="entry name" value="Pyrophosphatase_sf"/>
</dbReference>
<keyword evidence="4" id="KW-0378">Hydrolase</keyword>
<protein>
    <recommendedName>
        <fullName evidence="2">inorganic diphosphatase</fullName>
        <ecNumber evidence="2">3.6.1.1</ecNumber>
    </recommendedName>
</protein>
<keyword evidence="6" id="KW-0732">Signal</keyword>
<sequence>MAIRILYMLLIASLLTNCTSKNDVYNTPTFSKEGTLHCVIEIPGGTNKKIEFNPETHSFVVDQRDGKDRIISFLPYPANYGFIPSTLSDSSQGGDGDALDILLISESTPTGSIIEAIPIAMLKLFDNGAYDYKIICVPKDPKKRIIKATTYKSFSEEYMHAKNMIESWFLHYDIGGDILLSKGWGDEEEALKEITKSLVLKNKK</sequence>
<dbReference type="AlphaFoldDB" id="A0A238WNX0"/>
<evidence type="ECO:0000256" key="5">
    <source>
        <dbReference type="ARBA" id="ARBA00022842"/>
    </source>
</evidence>
<proteinExistence type="predicted"/>
<dbReference type="Gene3D" id="3.90.80.10">
    <property type="entry name" value="Inorganic pyrophosphatase"/>
    <property type="match status" value="1"/>
</dbReference>
<keyword evidence="3" id="KW-0479">Metal-binding</keyword>
<evidence type="ECO:0000313" key="8">
    <source>
        <dbReference type="Proteomes" id="UP000198379"/>
    </source>
</evidence>
<dbReference type="EC" id="3.6.1.1" evidence="2"/>
<gene>
    <name evidence="7" type="ORF">SAMN06265376_1011281</name>
</gene>
<evidence type="ECO:0000256" key="6">
    <source>
        <dbReference type="SAM" id="SignalP"/>
    </source>
</evidence>
<dbReference type="Proteomes" id="UP000198379">
    <property type="component" value="Unassembled WGS sequence"/>
</dbReference>
<accession>A0A238WNX0</accession>
<dbReference type="RefSeq" id="WP_229746903.1">
    <property type="nucleotide sequence ID" value="NZ_BMEP01000003.1"/>
</dbReference>
<evidence type="ECO:0000256" key="1">
    <source>
        <dbReference type="ARBA" id="ARBA00001946"/>
    </source>
</evidence>
<dbReference type="Pfam" id="PF00719">
    <property type="entry name" value="Pyrophosphatase"/>
    <property type="match status" value="1"/>
</dbReference>
<feature type="signal peptide" evidence="6">
    <location>
        <begin position="1"/>
        <end position="20"/>
    </location>
</feature>
<evidence type="ECO:0000313" key="7">
    <source>
        <dbReference type="EMBL" id="SNR48246.1"/>
    </source>
</evidence>
<dbReference type="EMBL" id="FZNY01000001">
    <property type="protein sequence ID" value="SNR48246.1"/>
    <property type="molecule type" value="Genomic_DNA"/>
</dbReference>
<reference evidence="7 8" key="1">
    <citation type="submission" date="2017-06" db="EMBL/GenBank/DDBJ databases">
        <authorList>
            <person name="Kim H.J."/>
            <person name="Triplett B.A."/>
        </authorList>
    </citation>
    <scope>NUCLEOTIDE SEQUENCE [LARGE SCALE GENOMIC DNA]</scope>
    <source>
        <strain evidence="7 8">DSM 25597</strain>
    </source>
</reference>
<dbReference type="GO" id="GO:0000287">
    <property type="term" value="F:magnesium ion binding"/>
    <property type="evidence" value="ECO:0007669"/>
    <property type="project" value="InterPro"/>
</dbReference>
<dbReference type="InterPro" id="IPR008162">
    <property type="entry name" value="Pyrophosphatase"/>
</dbReference>
<organism evidence="7 8">
    <name type="scientific">Dokdonia pacifica</name>
    <dbReference type="NCBI Taxonomy" id="1627892"/>
    <lineage>
        <taxon>Bacteria</taxon>
        <taxon>Pseudomonadati</taxon>
        <taxon>Bacteroidota</taxon>
        <taxon>Flavobacteriia</taxon>
        <taxon>Flavobacteriales</taxon>
        <taxon>Flavobacteriaceae</taxon>
        <taxon>Dokdonia</taxon>
    </lineage>
</organism>
<evidence type="ECO:0000256" key="4">
    <source>
        <dbReference type="ARBA" id="ARBA00022801"/>
    </source>
</evidence>
<name>A0A238WNX0_9FLAO</name>
<keyword evidence="8" id="KW-1185">Reference proteome</keyword>
<dbReference type="PANTHER" id="PTHR10286">
    <property type="entry name" value="INORGANIC PYROPHOSPHATASE"/>
    <property type="match status" value="1"/>
</dbReference>
<comment type="cofactor">
    <cofactor evidence="1">
        <name>Mg(2+)</name>
        <dbReference type="ChEBI" id="CHEBI:18420"/>
    </cofactor>
</comment>
<feature type="chain" id="PRO_5012466838" description="inorganic diphosphatase" evidence="6">
    <location>
        <begin position="21"/>
        <end position="204"/>
    </location>
</feature>
<dbReference type="SUPFAM" id="SSF50324">
    <property type="entry name" value="Inorganic pyrophosphatase"/>
    <property type="match status" value="1"/>
</dbReference>
<evidence type="ECO:0000256" key="2">
    <source>
        <dbReference type="ARBA" id="ARBA00012146"/>
    </source>
</evidence>
<keyword evidence="5" id="KW-0460">Magnesium</keyword>